<name>A0ABD1IWW1_9TELE</name>
<dbReference type="Gene3D" id="3.10.20.90">
    <property type="entry name" value="Phosphatidylinositol 3-kinase Catalytic Subunit, Chain A, domain 1"/>
    <property type="match status" value="1"/>
</dbReference>
<dbReference type="Proteomes" id="UP001591681">
    <property type="component" value="Unassembled WGS sequence"/>
</dbReference>
<sequence>MSKTYQVVVDGVEGRKRTVDVANTEEDFNNTTVLEVKKKLSEKMPGNTDPSELRFIYTTKQLEDTGKLSDYGIKPGSLLMAVLRLHGGHDSFTLPHGRIITSLSPVILKPKNALWL</sequence>
<proteinExistence type="predicted"/>
<dbReference type="EMBL" id="JBHFQA010000022">
    <property type="protein sequence ID" value="KAL2079332.1"/>
    <property type="molecule type" value="Genomic_DNA"/>
</dbReference>
<dbReference type="SMART" id="SM00213">
    <property type="entry name" value="UBQ"/>
    <property type="match status" value="1"/>
</dbReference>
<evidence type="ECO:0000259" key="1">
    <source>
        <dbReference type="PROSITE" id="PS50053"/>
    </source>
</evidence>
<dbReference type="SUPFAM" id="SSF54236">
    <property type="entry name" value="Ubiquitin-like"/>
    <property type="match status" value="1"/>
</dbReference>
<protein>
    <recommendedName>
        <fullName evidence="1">Ubiquitin-like domain-containing protein</fullName>
    </recommendedName>
</protein>
<organism evidence="2 3">
    <name type="scientific">Coilia grayii</name>
    <name type="common">Gray's grenadier anchovy</name>
    <dbReference type="NCBI Taxonomy" id="363190"/>
    <lineage>
        <taxon>Eukaryota</taxon>
        <taxon>Metazoa</taxon>
        <taxon>Chordata</taxon>
        <taxon>Craniata</taxon>
        <taxon>Vertebrata</taxon>
        <taxon>Euteleostomi</taxon>
        <taxon>Actinopterygii</taxon>
        <taxon>Neopterygii</taxon>
        <taxon>Teleostei</taxon>
        <taxon>Clupei</taxon>
        <taxon>Clupeiformes</taxon>
        <taxon>Clupeoidei</taxon>
        <taxon>Engraulidae</taxon>
        <taxon>Coilinae</taxon>
        <taxon>Coilia</taxon>
    </lineage>
</organism>
<evidence type="ECO:0000313" key="2">
    <source>
        <dbReference type="EMBL" id="KAL2079332.1"/>
    </source>
</evidence>
<reference evidence="2 3" key="1">
    <citation type="submission" date="2024-09" db="EMBL/GenBank/DDBJ databases">
        <title>A chromosome-level genome assembly of Gray's grenadier anchovy, Coilia grayii.</title>
        <authorList>
            <person name="Fu Z."/>
        </authorList>
    </citation>
    <scope>NUCLEOTIDE SEQUENCE [LARGE SCALE GENOMIC DNA]</scope>
    <source>
        <strain evidence="2">G4</strain>
        <tissue evidence="2">Muscle</tissue>
    </source>
</reference>
<dbReference type="AlphaFoldDB" id="A0ABD1IWW1"/>
<keyword evidence="3" id="KW-1185">Reference proteome</keyword>
<feature type="domain" description="Ubiquitin-like" evidence="1">
    <location>
        <begin position="32"/>
        <end position="88"/>
    </location>
</feature>
<dbReference type="Pfam" id="PF00240">
    <property type="entry name" value="ubiquitin"/>
    <property type="match status" value="1"/>
</dbReference>
<gene>
    <name evidence="2" type="ORF">ACEWY4_025076</name>
</gene>
<dbReference type="PROSITE" id="PS50053">
    <property type="entry name" value="UBIQUITIN_2"/>
    <property type="match status" value="1"/>
</dbReference>
<comment type="caution">
    <text evidence="2">The sequence shown here is derived from an EMBL/GenBank/DDBJ whole genome shotgun (WGS) entry which is preliminary data.</text>
</comment>
<dbReference type="CDD" id="cd17039">
    <property type="entry name" value="Ubl_ubiquitin_like"/>
    <property type="match status" value="1"/>
</dbReference>
<dbReference type="InterPro" id="IPR029071">
    <property type="entry name" value="Ubiquitin-like_domsf"/>
</dbReference>
<accession>A0ABD1IWW1</accession>
<evidence type="ECO:0000313" key="3">
    <source>
        <dbReference type="Proteomes" id="UP001591681"/>
    </source>
</evidence>
<dbReference type="InterPro" id="IPR000626">
    <property type="entry name" value="Ubiquitin-like_dom"/>
</dbReference>